<dbReference type="AlphaFoldDB" id="A0A1D8GMC3"/>
<feature type="domain" description="PucR C-terminal helix-turn-helix" evidence="2">
    <location>
        <begin position="484"/>
        <end position="541"/>
    </location>
</feature>
<evidence type="ECO:0000259" key="2">
    <source>
        <dbReference type="Pfam" id="PF13556"/>
    </source>
</evidence>
<dbReference type="PANTHER" id="PTHR33744:SF1">
    <property type="entry name" value="DNA-BINDING TRANSCRIPTIONAL ACTIVATOR ADER"/>
    <property type="match status" value="1"/>
</dbReference>
<dbReference type="InterPro" id="IPR012914">
    <property type="entry name" value="PucR_dom"/>
</dbReference>
<evidence type="ECO:0000259" key="1">
    <source>
        <dbReference type="Pfam" id="PF07905"/>
    </source>
</evidence>
<reference evidence="3 4" key="1">
    <citation type="submission" date="2016-09" db="EMBL/GenBank/DDBJ databases">
        <title>Genomic analysis reveals versatility of anaerobic energy metabolism of Geosporobacter ferrireducens IRF9 of phylum Firmicutes.</title>
        <authorList>
            <person name="Kim S.-J."/>
        </authorList>
    </citation>
    <scope>NUCLEOTIDE SEQUENCE [LARGE SCALE GENOMIC DNA]</scope>
    <source>
        <strain evidence="3 4">IRF9</strain>
    </source>
</reference>
<dbReference type="Gene3D" id="1.10.10.2840">
    <property type="entry name" value="PucR C-terminal helix-turn-helix domain"/>
    <property type="match status" value="1"/>
</dbReference>
<dbReference type="EMBL" id="CP017269">
    <property type="protein sequence ID" value="AOT71962.1"/>
    <property type="molecule type" value="Genomic_DNA"/>
</dbReference>
<dbReference type="STRING" id="1424294.Gferi_21925"/>
<dbReference type="KEGG" id="gfe:Gferi_21925"/>
<proteinExistence type="predicted"/>
<organism evidence="3 4">
    <name type="scientific">Geosporobacter ferrireducens</name>
    <dbReference type="NCBI Taxonomy" id="1424294"/>
    <lineage>
        <taxon>Bacteria</taxon>
        <taxon>Bacillati</taxon>
        <taxon>Bacillota</taxon>
        <taxon>Clostridia</taxon>
        <taxon>Peptostreptococcales</taxon>
        <taxon>Thermotaleaceae</taxon>
        <taxon>Geosporobacter</taxon>
    </lineage>
</organism>
<dbReference type="InterPro" id="IPR025736">
    <property type="entry name" value="PucR_C-HTH_dom"/>
</dbReference>
<accession>A0A1D8GMC3</accession>
<protein>
    <recommendedName>
        <fullName evidence="5">PucR family transcriptional regulator</fullName>
    </recommendedName>
</protein>
<keyword evidence="4" id="KW-1185">Reference proteome</keyword>
<evidence type="ECO:0000313" key="4">
    <source>
        <dbReference type="Proteomes" id="UP000095743"/>
    </source>
</evidence>
<evidence type="ECO:0008006" key="5">
    <source>
        <dbReference type="Google" id="ProtNLM"/>
    </source>
</evidence>
<feature type="domain" description="Purine catabolism PurC-like" evidence="1">
    <location>
        <begin position="29"/>
        <end position="146"/>
    </location>
</feature>
<dbReference type="PANTHER" id="PTHR33744">
    <property type="entry name" value="CARBOHYDRATE DIACID REGULATOR"/>
    <property type="match status" value="1"/>
</dbReference>
<sequence>MNSYMSNIINEMRRTTSVQDQHSLTVEEALNLAAFNGCKILGGRSGLQNRCKHITILETPEGIGWLTGGEFLLTAGYAFKDREDKKKSMILDAYRRGVSAVAVKKDRYFGEISVKLIEDANKYGIPLIEIPYNVVYTETISSFYDMLFYRKNEYILSLNNIYEKLLDLSFENKDIDGIINSLSNLSNANVFLFDRYLNQITYNIIDASSYNKLSYKSPFNKKSAPVIKDIKNYCVNQEANGAYISVYPIMRGNRPIAYMYIVNNTALDKLAQSSIEYGISILTMKLDINHARSFSQAGLNKTLVEIMLNNKELPEEFYENVEKDLGWNAEGSIVGLCIKIHVKKNIDMDSCKNSVYSVLNNILGTSNYLSKDKKSEVFVFLKIDIPYYLEEIISEILEGLKAYEDIYLVSLGVSNTYNSIKSIEKMYDESYLAALFSHHDSIYFSSLDTIKLLYPLKDDNEIHEYYNRTIKKIEKYDEAHGTNLMETMECYFRYNLNKKTAADKLFIHVETLRYRLSRIEEITGYSINETEGIFALQMGLKLKNLIKIK</sequence>
<dbReference type="InterPro" id="IPR051448">
    <property type="entry name" value="CdaR-like_regulators"/>
</dbReference>
<gene>
    <name evidence="3" type="ORF">Gferi_21925</name>
</gene>
<dbReference type="Pfam" id="PF07905">
    <property type="entry name" value="PucR"/>
    <property type="match status" value="1"/>
</dbReference>
<dbReference type="InterPro" id="IPR042070">
    <property type="entry name" value="PucR_C-HTH_sf"/>
</dbReference>
<name>A0A1D8GMC3_9FIRM</name>
<evidence type="ECO:0000313" key="3">
    <source>
        <dbReference type="EMBL" id="AOT71962.1"/>
    </source>
</evidence>
<dbReference type="Pfam" id="PF13556">
    <property type="entry name" value="HTH_30"/>
    <property type="match status" value="1"/>
</dbReference>
<dbReference type="RefSeq" id="WP_069980277.1">
    <property type="nucleotide sequence ID" value="NZ_CP017269.1"/>
</dbReference>
<dbReference type="OrthoDB" id="143422at2"/>
<dbReference type="Proteomes" id="UP000095743">
    <property type="component" value="Chromosome"/>
</dbReference>